<organism evidence="1 2">
    <name type="scientific">Drosophila rubida</name>
    <dbReference type="NCBI Taxonomy" id="30044"/>
    <lineage>
        <taxon>Eukaryota</taxon>
        <taxon>Metazoa</taxon>
        <taxon>Ecdysozoa</taxon>
        <taxon>Arthropoda</taxon>
        <taxon>Hexapoda</taxon>
        <taxon>Insecta</taxon>
        <taxon>Pterygota</taxon>
        <taxon>Neoptera</taxon>
        <taxon>Endopterygota</taxon>
        <taxon>Diptera</taxon>
        <taxon>Brachycera</taxon>
        <taxon>Muscomorpha</taxon>
        <taxon>Ephydroidea</taxon>
        <taxon>Drosophilidae</taxon>
        <taxon>Drosophila</taxon>
    </lineage>
</organism>
<sequence>MSLCFETALDMVVAQLKIPIKEHKAFLKDVELLSNFINQALADRKSIFAGSFTNLPETATYMCGNVIDVPDRFNCYLLLDLSYAHQVELDGDDYVYLHSDCRSRDVRSRISSVFLQKTLRDDLYDMLGRQPLVKCKARTYKLCFHTSIYPISAHTIIASQLDSKNNARIVFEFLLAIKFPLAKVPRPASMPMPESMPLQTMAYWLAMPVTHFDVHFNAQNYLGRVHVWQVATSDQRQRWRLAVRLSYMLSIINETLCTIGIHALKHTCINLCERYGLDKADKPLSHKLVDMMNTHGSHKLTEVSTAHNSGYLVNFEAHPALSADCFKTDVMLSKMQAKMKKANAVNMDKFKVLLELLRQNTPRKGKKQK</sequence>
<protein>
    <submittedName>
        <fullName evidence="1">Uncharacterized protein</fullName>
    </submittedName>
</protein>
<name>A0AAD4JY38_9MUSC</name>
<accession>A0AAD4JY38</accession>
<evidence type="ECO:0000313" key="2">
    <source>
        <dbReference type="Proteomes" id="UP001200034"/>
    </source>
</evidence>
<proteinExistence type="predicted"/>
<dbReference type="EMBL" id="JAJJHW010002585">
    <property type="protein sequence ID" value="KAH8369766.1"/>
    <property type="molecule type" value="Genomic_DNA"/>
</dbReference>
<gene>
    <name evidence="1" type="ORF">KR093_000948</name>
</gene>
<reference evidence="1" key="1">
    <citation type="journal article" date="2021" name="Mol. Ecol. Resour.">
        <title>Phylogenomic analyses of the genus Drosophila reveals genomic signals of climate adaptation.</title>
        <authorList>
            <person name="Li F."/>
            <person name="Rane R.V."/>
            <person name="Luria V."/>
            <person name="Xiong Z."/>
            <person name="Chen J."/>
            <person name="Li Z."/>
            <person name="Catullo R.A."/>
            <person name="Griffin P.C."/>
            <person name="Schiffer M."/>
            <person name="Pearce S."/>
            <person name="Lee S.F."/>
            <person name="McElroy K."/>
            <person name="Stocker A."/>
            <person name="Shirriffs J."/>
            <person name="Cockerell F."/>
            <person name="Coppin C."/>
            <person name="Sgro C.M."/>
            <person name="Karger A."/>
            <person name="Cain J.W."/>
            <person name="Weber J.A."/>
            <person name="Santpere G."/>
            <person name="Kirschner M.W."/>
            <person name="Hoffmann A.A."/>
            <person name="Oakeshott J.G."/>
            <person name="Zhang G."/>
        </authorList>
    </citation>
    <scope>NUCLEOTIDE SEQUENCE</scope>
    <source>
        <strain evidence="1">BGI-SZ-2011g</strain>
    </source>
</reference>
<evidence type="ECO:0000313" key="1">
    <source>
        <dbReference type="EMBL" id="KAH8369766.1"/>
    </source>
</evidence>
<dbReference type="AlphaFoldDB" id="A0AAD4JY38"/>
<keyword evidence="2" id="KW-1185">Reference proteome</keyword>
<dbReference type="Proteomes" id="UP001200034">
    <property type="component" value="Unassembled WGS sequence"/>
</dbReference>
<comment type="caution">
    <text evidence="1">The sequence shown here is derived from an EMBL/GenBank/DDBJ whole genome shotgun (WGS) entry which is preliminary data.</text>
</comment>